<organism evidence="7 8">
    <name type="scientific">Phaeobacter piscinae</name>
    <dbReference type="NCBI Taxonomy" id="1580596"/>
    <lineage>
        <taxon>Bacteria</taxon>
        <taxon>Pseudomonadati</taxon>
        <taxon>Pseudomonadota</taxon>
        <taxon>Alphaproteobacteria</taxon>
        <taxon>Rhodobacterales</taxon>
        <taxon>Roseobacteraceae</taxon>
        <taxon>Phaeobacter</taxon>
    </lineage>
</organism>
<keyword evidence="8" id="KW-1185">Reference proteome</keyword>
<dbReference type="PROSITE" id="PS50893">
    <property type="entry name" value="ABC_TRANSPORTER_2"/>
    <property type="match status" value="1"/>
</dbReference>
<reference evidence="7 8" key="1">
    <citation type="journal article" date="2017" name="Front. Microbiol.">
        <title>Phaeobacter piscinae sp. nov., a species of the Roseobacter group and potential aquaculture probiont.</title>
        <authorList>
            <person name="Sonnenschein E.C."/>
            <person name="Phippen C.B.W."/>
            <person name="Nielsen K.F."/>
            <person name="Mateiu R.V."/>
            <person name="Melchiorsen J."/>
            <person name="Gram L."/>
            <person name="Overmann J."/>
            <person name="Freese H.M."/>
        </authorList>
    </citation>
    <scope>NUCLEOTIDE SEQUENCE [LARGE SCALE GENOMIC DNA]</scope>
    <source>
        <strain evidence="7 8">P36</strain>
    </source>
</reference>
<evidence type="ECO:0000313" key="8">
    <source>
        <dbReference type="Proteomes" id="UP000218891"/>
    </source>
</evidence>
<dbReference type="PROSITE" id="PS00211">
    <property type="entry name" value="ABC_TRANSPORTER_1"/>
    <property type="match status" value="1"/>
</dbReference>
<dbReference type="CDD" id="cd03257">
    <property type="entry name" value="ABC_NikE_OppD_transporters"/>
    <property type="match status" value="1"/>
</dbReference>
<dbReference type="PANTHER" id="PTHR43776:SF7">
    <property type="entry name" value="D,D-DIPEPTIDE TRANSPORT ATP-BINDING PROTEIN DDPF-RELATED"/>
    <property type="match status" value="1"/>
</dbReference>
<dbReference type="NCBIfam" id="TIGR01727">
    <property type="entry name" value="oligo_HPY"/>
    <property type="match status" value="1"/>
</dbReference>
<sequence>MPGKSTLCWSPNYPAGGALLKTCSIPSISSRVGKSRSSQYLATSQTVTLVTIAALRNSPRSDRNQMLRQLKLQLYKHGLLGRKKFQIIFQDPYSSLNPRQRVGSLIRTPLDLLDVGTPEERDRKVDELLELVALRPEARNLFPHQFSGGQRQRIGIARALATSPDLIVCDEPVYALDVAIQAQILNLMKDLQDELQLTYLFISHDMGVVSYLCHEVAVMYLGVFVEQGNSKEILKEPLHPYTRILLSAIPKIDPANRSLFDAQKLAGDPPSPINPAPGCRFASRCPHAKEICKSEMPALQSVSKNGMYRRVACHFAGEI</sequence>
<evidence type="ECO:0000256" key="2">
    <source>
        <dbReference type="ARBA" id="ARBA00005417"/>
    </source>
</evidence>
<dbReference type="Gene3D" id="3.40.50.300">
    <property type="entry name" value="P-loop containing nucleotide triphosphate hydrolases"/>
    <property type="match status" value="1"/>
</dbReference>
<comment type="similarity">
    <text evidence="2">Belongs to the ABC transporter superfamily.</text>
</comment>
<evidence type="ECO:0000256" key="1">
    <source>
        <dbReference type="ARBA" id="ARBA00004417"/>
    </source>
</evidence>
<gene>
    <name evidence="7" type="primary">dppF_3</name>
    <name evidence="7" type="ORF">PhaeoP36_03596</name>
</gene>
<reference evidence="7 8" key="4">
    <citation type="journal article" date="2018" name="Environ. Microbiol. Rep.">
        <title>Phylogenetic distribution of roseobacticides in the Roseobacter group and their effect on microalgae.</title>
        <authorList>
            <person name="Sonnenschein E.C."/>
            <person name="Phippen C.B."/>
            <person name="Bentzon-Tilia M."/>
            <person name="Rasmussen S.A."/>
            <person name="Nielsen K.F."/>
            <person name="Gram L."/>
        </authorList>
    </citation>
    <scope>NUCLEOTIDE SEQUENCE [LARGE SCALE GENOMIC DNA]</scope>
    <source>
        <strain evidence="7 8">P36</strain>
    </source>
</reference>
<reference evidence="7 8" key="3">
    <citation type="journal article" date="2017" name="Int. J. Syst. Evol. Microbiol.">
        <title>Adaptation of Surface-Associated Bacteria to the Open Ocean: A Genomically Distinct Subpopulation of Phaeobacter gallaeciensis Colonizes Pacific Mesozooplankton.</title>
        <authorList>
            <person name="Freese H.M."/>
            <person name="Methner A."/>
            <person name="Overmann J."/>
        </authorList>
    </citation>
    <scope>NUCLEOTIDE SEQUENCE [LARGE SCALE GENOMIC DNA]</scope>
    <source>
        <strain evidence="7 8">P36</strain>
    </source>
</reference>
<reference evidence="7 8" key="2">
    <citation type="journal article" date="2017" name="Genome Biol. Evol.">
        <title>Trajectories and Drivers of Genome Evolution in Surface-Associated Marine Phaeobacter.</title>
        <authorList>
            <person name="Freese H.M."/>
            <person name="Sikorski J."/>
            <person name="Bunk B."/>
            <person name="Scheuner C."/>
            <person name="Meier-Kolthoff J.P."/>
            <person name="Sproer C."/>
            <person name="Gram L."/>
            <person name="Overmann J."/>
        </authorList>
    </citation>
    <scope>NUCLEOTIDE SEQUENCE [LARGE SCALE GENOMIC DNA]</scope>
    <source>
        <strain evidence="7 8">P36</strain>
    </source>
</reference>
<keyword evidence="7" id="KW-0614">Plasmid</keyword>
<dbReference type="InterPro" id="IPR013563">
    <property type="entry name" value="Oligopep_ABC_C"/>
</dbReference>
<evidence type="ECO:0000256" key="4">
    <source>
        <dbReference type="ARBA" id="ARBA00022741"/>
    </source>
</evidence>
<dbReference type="SUPFAM" id="SSF52540">
    <property type="entry name" value="P-loop containing nucleoside triphosphate hydrolases"/>
    <property type="match status" value="1"/>
</dbReference>
<evidence type="ECO:0000256" key="3">
    <source>
        <dbReference type="ARBA" id="ARBA00022448"/>
    </source>
</evidence>
<geneLocation type="plasmid" evidence="7 8">
    <name>pP36_a</name>
</geneLocation>
<name>A0ABN5DT27_9RHOB</name>
<dbReference type="InterPro" id="IPR050319">
    <property type="entry name" value="ABC_transp_ATP-bind"/>
</dbReference>
<keyword evidence="4" id="KW-0547">Nucleotide-binding</keyword>
<dbReference type="InterPro" id="IPR003439">
    <property type="entry name" value="ABC_transporter-like_ATP-bd"/>
</dbReference>
<dbReference type="GO" id="GO:0005524">
    <property type="term" value="F:ATP binding"/>
    <property type="evidence" value="ECO:0007669"/>
    <property type="project" value="UniProtKB-KW"/>
</dbReference>
<keyword evidence="3" id="KW-0813">Transport</keyword>
<accession>A0ABN5DT27</accession>
<proteinExistence type="inferred from homology"/>
<evidence type="ECO:0000313" key="7">
    <source>
        <dbReference type="EMBL" id="ATG37673.1"/>
    </source>
</evidence>
<dbReference type="InterPro" id="IPR017871">
    <property type="entry name" value="ABC_transporter-like_CS"/>
</dbReference>
<keyword evidence="5 7" id="KW-0067">ATP-binding</keyword>
<comment type="subcellular location">
    <subcellularLocation>
        <location evidence="1">Cell inner membrane</location>
        <topology evidence="1">Peripheral membrane protein</topology>
    </subcellularLocation>
</comment>
<dbReference type="Pfam" id="PF08352">
    <property type="entry name" value="oligo_HPY"/>
    <property type="match status" value="1"/>
</dbReference>
<dbReference type="EMBL" id="CP010644">
    <property type="protein sequence ID" value="ATG37673.1"/>
    <property type="molecule type" value="Genomic_DNA"/>
</dbReference>
<dbReference type="InterPro" id="IPR027417">
    <property type="entry name" value="P-loop_NTPase"/>
</dbReference>
<evidence type="ECO:0000259" key="6">
    <source>
        <dbReference type="PROSITE" id="PS50893"/>
    </source>
</evidence>
<dbReference type="Proteomes" id="UP000218891">
    <property type="component" value="Plasmid pP36_a"/>
</dbReference>
<dbReference type="PANTHER" id="PTHR43776">
    <property type="entry name" value="TRANSPORT ATP-BINDING PROTEIN"/>
    <property type="match status" value="1"/>
</dbReference>
<evidence type="ECO:0000256" key="5">
    <source>
        <dbReference type="ARBA" id="ARBA00022840"/>
    </source>
</evidence>
<feature type="domain" description="ABC transporter" evidence="6">
    <location>
        <begin position="7"/>
        <end position="246"/>
    </location>
</feature>
<protein>
    <submittedName>
        <fullName evidence="7">Dipeptide transport ATP-binding protein DppF</fullName>
    </submittedName>
</protein>
<dbReference type="Pfam" id="PF00005">
    <property type="entry name" value="ABC_tran"/>
    <property type="match status" value="1"/>
</dbReference>